<dbReference type="Proteomes" id="UP000294911">
    <property type="component" value="Unassembled WGS sequence"/>
</dbReference>
<accession>A0A4R2R0T8</accession>
<gene>
    <name evidence="1" type="ORF">EV191_10133</name>
</gene>
<reference evidence="1 2" key="1">
    <citation type="submission" date="2019-03" db="EMBL/GenBank/DDBJ databases">
        <title>Genomic Encyclopedia of Type Strains, Phase IV (KMG-IV): sequencing the most valuable type-strain genomes for metagenomic binning, comparative biology and taxonomic classification.</title>
        <authorList>
            <person name="Goeker M."/>
        </authorList>
    </citation>
    <scope>NUCLEOTIDE SEQUENCE [LARGE SCALE GENOMIC DNA]</scope>
    <source>
        <strain evidence="1 2">DSM 45765</strain>
    </source>
</reference>
<dbReference type="AlphaFoldDB" id="A0A4R2R0T8"/>
<dbReference type="OrthoDB" id="3396763at2"/>
<dbReference type="EMBL" id="SLXQ01000001">
    <property type="protein sequence ID" value="TCP56093.1"/>
    <property type="molecule type" value="Genomic_DNA"/>
</dbReference>
<organism evidence="1 2">
    <name type="scientific">Tamaricihabitans halophyticus</name>
    <dbReference type="NCBI Taxonomy" id="1262583"/>
    <lineage>
        <taxon>Bacteria</taxon>
        <taxon>Bacillati</taxon>
        <taxon>Actinomycetota</taxon>
        <taxon>Actinomycetes</taxon>
        <taxon>Pseudonocardiales</taxon>
        <taxon>Pseudonocardiaceae</taxon>
        <taxon>Tamaricihabitans</taxon>
    </lineage>
</organism>
<dbReference type="InterPro" id="IPR042099">
    <property type="entry name" value="ANL_N_sf"/>
</dbReference>
<dbReference type="Gene3D" id="3.40.50.12780">
    <property type="entry name" value="N-terminal domain of ligase-like"/>
    <property type="match status" value="1"/>
</dbReference>
<dbReference type="SUPFAM" id="SSF56801">
    <property type="entry name" value="Acetyl-CoA synthetase-like"/>
    <property type="match status" value="1"/>
</dbReference>
<dbReference type="NCBIfam" id="TIGR03089">
    <property type="entry name" value="TIGR03089 family protein"/>
    <property type="match status" value="1"/>
</dbReference>
<sequence length="235" mass="24882">MSITETLLRPYLRDAAARPLITHYDDALGSRVELSATTLANWAAKTANWLTDEFDVEPGMSVGVRLPAHWQTAGILLGCWWCGARVVETGPDLAVTFGTVSEPAPASGELAVVSLDPMGMALREPPAGGAFDYVSEVRVCADDFLAPPPVSPDSPALAELSVAEVLDQARQLASKHALDKESRVLSTLDWTVPDGILRGLVAVLRAGASLVQCSSADPAKLSDRAASERSTVQFS</sequence>
<keyword evidence="2" id="KW-1185">Reference proteome</keyword>
<evidence type="ECO:0000313" key="1">
    <source>
        <dbReference type="EMBL" id="TCP56093.1"/>
    </source>
</evidence>
<dbReference type="RefSeq" id="WP_132874755.1">
    <property type="nucleotide sequence ID" value="NZ_SLXQ01000001.1"/>
</dbReference>
<comment type="caution">
    <text evidence="1">The sequence shown here is derived from an EMBL/GenBank/DDBJ whole genome shotgun (WGS) entry which is preliminary data.</text>
</comment>
<name>A0A4R2R0T8_9PSEU</name>
<proteinExistence type="predicted"/>
<dbReference type="InterPro" id="IPR017523">
    <property type="entry name" value="Rv3268"/>
</dbReference>
<evidence type="ECO:0000313" key="2">
    <source>
        <dbReference type="Proteomes" id="UP000294911"/>
    </source>
</evidence>
<protein>
    <submittedName>
        <fullName evidence="1">Uncharacterized protein (TIGR03089 family)</fullName>
    </submittedName>
</protein>